<dbReference type="RefSeq" id="WP_166327232.1">
    <property type="nucleotide sequence ID" value="NZ_CP049916.1"/>
</dbReference>
<dbReference type="InterPro" id="IPR007833">
    <property type="entry name" value="Capsule_polysaccharide_synth"/>
</dbReference>
<name>A0A6G8S7N2_9GAMM</name>
<accession>A0A6G8S7N2</accession>
<dbReference type="GO" id="GO:0015774">
    <property type="term" value="P:polysaccharide transport"/>
    <property type="evidence" value="ECO:0007669"/>
    <property type="project" value="InterPro"/>
</dbReference>
<protein>
    <submittedName>
        <fullName evidence="1">Capsular biosynthesis protein</fullName>
    </submittedName>
</protein>
<gene>
    <name evidence="1" type="ORF">G8D99_14915</name>
</gene>
<dbReference type="AlphaFoldDB" id="A0A6G8S7N2"/>
<dbReference type="Proteomes" id="UP000501939">
    <property type="component" value="Chromosome"/>
</dbReference>
<evidence type="ECO:0000313" key="2">
    <source>
        <dbReference type="Proteomes" id="UP000501939"/>
    </source>
</evidence>
<reference evidence="1 2" key="1">
    <citation type="submission" date="2020-03" db="EMBL/GenBank/DDBJ databases">
        <authorList>
            <person name="Zhu W."/>
        </authorList>
    </citation>
    <scope>NUCLEOTIDE SEQUENCE [LARGE SCALE GENOMIC DNA]</scope>
    <source>
        <strain evidence="1 2">185</strain>
    </source>
</reference>
<dbReference type="KEGG" id="alj:G8D99_14915"/>
<dbReference type="GO" id="GO:0000271">
    <property type="term" value="P:polysaccharide biosynthetic process"/>
    <property type="evidence" value="ECO:0007669"/>
    <property type="project" value="InterPro"/>
</dbReference>
<proteinExistence type="predicted"/>
<keyword evidence="2" id="KW-1185">Reference proteome</keyword>
<dbReference type="EMBL" id="CP049916">
    <property type="protein sequence ID" value="QIO10167.1"/>
    <property type="molecule type" value="Genomic_DNA"/>
</dbReference>
<dbReference type="CDD" id="cd16441">
    <property type="entry name" value="beta_Kdo_transferase_KpsS"/>
    <property type="match status" value="1"/>
</dbReference>
<evidence type="ECO:0000313" key="1">
    <source>
        <dbReference type="EMBL" id="QIO10167.1"/>
    </source>
</evidence>
<organism evidence="1 2">
    <name type="scientific">Acinetobacter lanii</name>
    <dbReference type="NCBI Taxonomy" id="2715163"/>
    <lineage>
        <taxon>Bacteria</taxon>
        <taxon>Pseudomonadati</taxon>
        <taxon>Pseudomonadota</taxon>
        <taxon>Gammaproteobacteria</taxon>
        <taxon>Moraxellales</taxon>
        <taxon>Moraxellaceae</taxon>
        <taxon>Acinetobacter</taxon>
    </lineage>
</organism>
<sequence>MSIHIDQLLLSKKVLLLQGPMGKFFKQFSHWLQQYQIETYKINFNGGDRFFFDGELNCYDFIQPMNEFNDYIEAFIVKHQIDSIVCFGDCRPQHRIAKIAAYKLNITFFAFEEGYIRPNYITFEQDGVNFYSNFTQTLSLNLNPQAIPIEPIEDAQNSYWRMVWCAIIYYVLNLYYEKSFPHYKHHRNLTTSQEFWSWIWSVLKRIQHYITEPLPFKKLIKQYSKQYYVFALQVHNDSQILIHSEFKNMEQYIEHVIESFVLNADPSHHLVLKHHPMDRGYRNYRKLINKLAKRYGMKGRLHYFCDIHLPTLLKHSLGMVAVNSTTVLQALYHHIPVKVLGYAMYNLPRLTNQYPLCKFWKDPGEVDDLYYQYFRSHLIQYSQLNGSYYGKSPWMHDHQASRSDHVKNIISDTEHPKTLS</sequence>
<dbReference type="Pfam" id="PF05159">
    <property type="entry name" value="Capsule_synth"/>
    <property type="match status" value="1"/>
</dbReference>